<accession>A0AC61NCG7</accession>
<dbReference type="EMBL" id="CP081303">
    <property type="protein sequence ID" value="QZE13211.1"/>
    <property type="molecule type" value="Genomic_DNA"/>
</dbReference>
<keyword evidence="2" id="KW-1185">Reference proteome</keyword>
<organism evidence="1 2">
    <name type="scientific">Halosquirtibacter laminarini</name>
    <dbReference type="NCBI Taxonomy" id="3374600"/>
    <lineage>
        <taxon>Bacteria</taxon>
        <taxon>Pseudomonadati</taxon>
        <taxon>Bacteroidota</taxon>
        <taxon>Bacteroidia</taxon>
        <taxon>Marinilabiliales</taxon>
        <taxon>Prolixibacteraceae</taxon>
        <taxon>Halosquirtibacter</taxon>
    </lineage>
</organism>
<name>A0AC61NCG7_9BACT</name>
<evidence type="ECO:0000313" key="1">
    <source>
        <dbReference type="EMBL" id="QZE13211.1"/>
    </source>
</evidence>
<reference evidence="1" key="1">
    <citation type="submission" date="2021-08" db="EMBL/GenBank/DDBJ databases">
        <title>Novel anaerobic bacterium isolated from sea squirt in East Sea, Republic of Korea.</title>
        <authorList>
            <person name="Nguyen T.H."/>
            <person name="Li Z."/>
            <person name="Lee Y.-J."/>
            <person name="Ko J."/>
            <person name="Kim S.-G."/>
        </authorList>
    </citation>
    <scope>NUCLEOTIDE SEQUENCE</scope>
    <source>
        <strain evidence="1">KCTC 25031</strain>
    </source>
</reference>
<protein>
    <submittedName>
        <fullName evidence="1">Uncharacterized protein</fullName>
    </submittedName>
</protein>
<dbReference type="Proteomes" id="UP000826212">
    <property type="component" value="Chromosome"/>
</dbReference>
<gene>
    <name evidence="1" type="ORF">K4L44_11505</name>
</gene>
<sequence>MLPKFLIADNAQVDPDKVYVLHTETPRFIVESGDEGIPSKPVIVWFDDQPESVELIGDLIAQADAFLEAELDYQEELLDEEED</sequence>
<evidence type="ECO:0000313" key="2">
    <source>
        <dbReference type="Proteomes" id="UP000826212"/>
    </source>
</evidence>
<proteinExistence type="predicted"/>